<dbReference type="RefSeq" id="WP_148957157.1">
    <property type="nucleotide sequence ID" value="NZ_QSND01000002.1"/>
</dbReference>
<gene>
    <name evidence="1" type="ORF">DX927_10965</name>
</gene>
<dbReference type="Proteomes" id="UP000324326">
    <property type="component" value="Unassembled WGS sequence"/>
</dbReference>
<reference evidence="1 2" key="1">
    <citation type="submission" date="2018-08" db="EMBL/GenBank/DDBJ databases">
        <title>Bacillus phenotypic plasticity.</title>
        <authorList>
            <person name="Hurtado E."/>
        </authorList>
    </citation>
    <scope>NUCLEOTIDE SEQUENCE [LARGE SCALE GENOMIC DNA]</scope>
    <source>
        <strain evidence="1 2">427</strain>
    </source>
</reference>
<dbReference type="AlphaFoldDB" id="A0A5M8RZL8"/>
<evidence type="ECO:0000313" key="1">
    <source>
        <dbReference type="EMBL" id="KAA6451292.1"/>
    </source>
</evidence>
<name>A0A5M8RZL8_9BACI</name>
<accession>A0A5M8RZL8</accession>
<sequence length="66" mass="7835">MKMFHEFYRGIENGRKSQGEKILKFYLIPLDPQQSESDLAEQIDRISNFLLISMTNKLRMGYHQQA</sequence>
<dbReference type="EMBL" id="QSND01000002">
    <property type="protein sequence ID" value="KAA6451292.1"/>
    <property type="molecule type" value="Genomic_DNA"/>
</dbReference>
<comment type="caution">
    <text evidence="1">The sequence shown here is derived from an EMBL/GenBank/DDBJ whole genome shotgun (WGS) entry which is preliminary data.</text>
</comment>
<protein>
    <submittedName>
        <fullName evidence="1">Uncharacterized protein</fullName>
    </submittedName>
</protein>
<organism evidence="1 2">
    <name type="scientific">Bacillus swezeyi</name>
    <dbReference type="NCBI Taxonomy" id="1925020"/>
    <lineage>
        <taxon>Bacteria</taxon>
        <taxon>Bacillati</taxon>
        <taxon>Bacillota</taxon>
        <taxon>Bacilli</taxon>
        <taxon>Bacillales</taxon>
        <taxon>Bacillaceae</taxon>
        <taxon>Bacillus</taxon>
    </lineage>
</organism>
<evidence type="ECO:0000313" key="2">
    <source>
        <dbReference type="Proteomes" id="UP000324326"/>
    </source>
</evidence>
<proteinExistence type="predicted"/>